<dbReference type="RefSeq" id="WP_092373829.1">
    <property type="nucleotide sequence ID" value="NZ_BOPI01000006.1"/>
</dbReference>
<dbReference type="Proteomes" id="UP000198707">
    <property type="component" value="Unassembled WGS sequence"/>
</dbReference>
<dbReference type="InterPro" id="IPR018735">
    <property type="entry name" value="DUF2277"/>
</dbReference>
<dbReference type="AlphaFoldDB" id="A0A1H6RXE6"/>
<evidence type="ECO:0008006" key="3">
    <source>
        <dbReference type="Google" id="ProtNLM"/>
    </source>
</evidence>
<dbReference type="Pfam" id="PF10041">
    <property type="entry name" value="DUF2277"/>
    <property type="match status" value="1"/>
</dbReference>
<proteinExistence type="predicted"/>
<protein>
    <recommendedName>
        <fullName evidence="3">DUF2277 domain-containing protein</fullName>
    </recommendedName>
</protein>
<sequence length="72" mass="7701">MCRSIKTLREPYTPQVTDADVQAAALQYVRKISGFRAPAAHNAEAFDAAVATVAAATRTLLDELVVRGARQG</sequence>
<organism evidence="1 2">
    <name type="scientific">Micromonospora phaseoli</name>
    <dbReference type="NCBI Taxonomy" id="1144548"/>
    <lineage>
        <taxon>Bacteria</taxon>
        <taxon>Bacillati</taxon>
        <taxon>Actinomycetota</taxon>
        <taxon>Actinomycetes</taxon>
        <taxon>Micromonosporales</taxon>
        <taxon>Micromonosporaceae</taxon>
        <taxon>Micromonospora</taxon>
    </lineage>
</organism>
<evidence type="ECO:0000313" key="1">
    <source>
        <dbReference type="EMBL" id="SEI57217.1"/>
    </source>
</evidence>
<dbReference type="EMBL" id="FNYV01000001">
    <property type="protein sequence ID" value="SEI57217.1"/>
    <property type="molecule type" value="Genomic_DNA"/>
</dbReference>
<dbReference type="OrthoDB" id="2720376at2"/>
<name>A0A1H6RXE6_9ACTN</name>
<gene>
    <name evidence="1" type="ORF">SAMN05443287_101327</name>
</gene>
<evidence type="ECO:0000313" key="2">
    <source>
        <dbReference type="Proteomes" id="UP000198707"/>
    </source>
</evidence>
<reference evidence="2" key="1">
    <citation type="submission" date="2016-10" db="EMBL/GenBank/DDBJ databases">
        <authorList>
            <person name="Varghese N."/>
            <person name="Submissions S."/>
        </authorList>
    </citation>
    <scope>NUCLEOTIDE SEQUENCE [LARGE SCALE GENOMIC DNA]</scope>
    <source>
        <strain evidence="2">CGMCC 4.7038</strain>
    </source>
</reference>
<accession>A0A1H6RXE6</accession>
<dbReference type="STRING" id="1144548.SAMN05443287_101327"/>
<keyword evidence="2" id="KW-1185">Reference proteome</keyword>